<dbReference type="PRINTS" id="PR00120">
    <property type="entry name" value="HATPASE"/>
</dbReference>
<feature type="transmembrane region" description="Helical" evidence="17">
    <location>
        <begin position="865"/>
        <end position="886"/>
    </location>
</feature>
<dbReference type="GO" id="GO:0016887">
    <property type="term" value="F:ATP hydrolysis activity"/>
    <property type="evidence" value="ECO:0007669"/>
    <property type="project" value="InterPro"/>
</dbReference>
<feature type="transmembrane region" description="Helical" evidence="17">
    <location>
        <begin position="61"/>
        <end position="79"/>
    </location>
</feature>
<keyword evidence="6" id="KW-0479">Metal-binding</keyword>
<dbReference type="OrthoDB" id="3352408at2759"/>
<dbReference type="Pfam" id="PF00689">
    <property type="entry name" value="Cation_ATPase_C"/>
    <property type="match status" value="1"/>
</dbReference>
<feature type="transmembrane region" description="Helical" evidence="17">
    <location>
        <begin position="20"/>
        <end position="49"/>
    </location>
</feature>
<dbReference type="InterPro" id="IPR059000">
    <property type="entry name" value="ATPase_P-type_domA"/>
</dbReference>
<dbReference type="EnsemblPlants" id="TraesCS6A02G152700.4">
    <property type="protein sequence ID" value="TraesCS6A02G152700.4"/>
    <property type="gene ID" value="TraesCS6A02G152700"/>
</dbReference>
<evidence type="ECO:0000256" key="6">
    <source>
        <dbReference type="ARBA" id="ARBA00022723"/>
    </source>
</evidence>
<evidence type="ECO:0000259" key="18">
    <source>
        <dbReference type="Pfam" id="PF00122"/>
    </source>
</evidence>
<dbReference type="Gene3D" id="3.40.50.1000">
    <property type="entry name" value="HAD superfamily/HAD-like"/>
    <property type="match status" value="1"/>
</dbReference>
<comment type="similarity">
    <text evidence="2 17">Belongs to the cation transport ATPase (P-type) (TC 3.A.3) family. Type IIB subfamily.</text>
</comment>
<dbReference type="FunFam" id="1.20.1110.10:FF:000097">
    <property type="entry name" value="Calcium-transporting ATPase 9 plasma membrane-type"/>
    <property type="match status" value="1"/>
</dbReference>
<feature type="domain" description="P-type ATPase A" evidence="18">
    <location>
        <begin position="94"/>
        <end position="192"/>
    </location>
</feature>
<dbReference type="FunFam" id="3.40.50.1000:FF:000011">
    <property type="entry name" value="Calcium-transporting ATPase"/>
    <property type="match status" value="1"/>
</dbReference>
<dbReference type="InterPro" id="IPR004014">
    <property type="entry name" value="ATPase_P-typ_cation-transptr_N"/>
</dbReference>
<comment type="catalytic activity">
    <reaction evidence="16 17">
        <text>Ca(2+)(in) + ATP + H2O = Ca(2+)(out) + ADP + phosphate + H(+)</text>
        <dbReference type="Rhea" id="RHEA:18105"/>
        <dbReference type="ChEBI" id="CHEBI:15377"/>
        <dbReference type="ChEBI" id="CHEBI:15378"/>
        <dbReference type="ChEBI" id="CHEBI:29108"/>
        <dbReference type="ChEBI" id="CHEBI:30616"/>
        <dbReference type="ChEBI" id="CHEBI:43474"/>
        <dbReference type="ChEBI" id="CHEBI:456216"/>
        <dbReference type="EC" id="7.2.2.10"/>
    </reaction>
</comment>
<dbReference type="SUPFAM" id="SSF81653">
    <property type="entry name" value="Calcium ATPase, transduction domain A"/>
    <property type="match status" value="1"/>
</dbReference>
<feature type="transmembrane region" description="Helical" evidence="17">
    <location>
        <begin position="210"/>
        <end position="234"/>
    </location>
</feature>
<keyword evidence="11" id="KW-0112">Calmodulin-binding</keyword>
<evidence type="ECO:0000256" key="10">
    <source>
        <dbReference type="ARBA" id="ARBA00022842"/>
    </source>
</evidence>
<dbReference type="SFLD" id="SFLDG00002">
    <property type="entry name" value="C1.7:_P-type_atpase_like"/>
    <property type="match status" value="1"/>
</dbReference>
<evidence type="ECO:0000256" key="4">
    <source>
        <dbReference type="ARBA" id="ARBA00022568"/>
    </source>
</evidence>
<evidence type="ECO:0000313" key="21">
    <source>
        <dbReference type="EnsemblPlants" id="TraesCS6A02G152700.4"/>
    </source>
</evidence>
<evidence type="ECO:0000256" key="12">
    <source>
        <dbReference type="ARBA" id="ARBA00022967"/>
    </source>
</evidence>
<dbReference type="InterPro" id="IPR006408">
    <property type="entry name" value="P-type_ATPase_IIB"/>
</dbReference>
<keyword evidence="9 17" id="KW-0067">ATP-binding</keyword>
<accession>A0A3B6NNF9</accession>
<dbReference type="Gene3D" id="2.70.150.10">
    <property type="entry name" value="Calcium-transporting ATPase, cytoplasmic transduction domain A"/>
    <property type="match status" value="1"/>
</dbReference>
<dbReference type="Pfam" id="PF13246">
    <property type="entry name" value="Cation_ATPase"/>
    <property type="match status" value="1"/>
</dbReference>
<dbReference type="InterPro" id="IPR008250">
    <property type="entry name" value="ATPase_P-typ_transduc_dom_A_sf"/>
</dbReference>
<feature type="domain" description="Cation-transporting P-type ATPase N-terminal" evidence="20">
    <location>
        <begin position="6"/>
        <end position="43"/>
    </location>
</feature>
<keyword evidence="7 17" id="KW-0547">Nucleotide-binding</keyword>
<dbReference type="NCBIfam" id="TIGR01517">
    <property type="entry name" value="ATPase-IIB_Ca"/>
    <property type="match status" value="1"/>
</dbReference>
<evidence type="ECO:0000256" key="11">
    <source>
        <dbReference type="ARBA" id="ARBA00022860"/>
    </source>
</evidence>
<keyword evidence="5 17" id="KW-0812">Transmembrane</keyword>
<keyword evidence="10" id="KW-0460">Magnesium</keyword>
<dbReference type="SUPFAM" id="SSF81660">
    <property type="entry name" value="Metal cation-transporting ATPase, ATP-binding domain N"/>
    <property type="match status" value="1"/>
</dbReference>
<keyword evidence="22" id="KW-1185">Reference proteome</keyword>
<reference evidence="21" key="2">
    <citation type="submission" date="2018-10" db="UniProtKB">
        <authorList>
            <consortium name="EnsemblPlants"/>
        </authorList>
    </citation>
    <scope>IDENTIFICATION</scope>
</reference>
<comment type="caution">
    <text evidence="17">Lacks conserved residue(s) required for the propagation of feature annotation.</text>
</comment>
<dbReference type="AlphaFoldDB" id="A0A3B6NNF9"/>
<keyword evidence="3 17" id="KW-0813">Transport</keyword>
<evidence type="ECO:0000256" key="1">
    <source>
        <dbReference type="ARBA" id="ARBA00004141"/>
    </source>
</evidence>
<dbReference type="InterPro" id="IPR006068">
    <property type="entry name" value="ATPase_P-typ_cation-transptr_C"/>
</dbReference>
<gene>
    <name evidence="21" type="primary">LOC123144109</name>
</gene>
<dbReference type="Gene3D" id="1.20.1110.10">
    <property type="entry name" value="Calcium-transporting ATPase, transmembrane domain"/>
    <property type="match status" value="1"/>
</dbReference>
<dbReference type="GO" id="GO:0005524">
    <property type="term" value="F:ATP binding"/>
    <property type="evidence" value="ECO:0007669"/>
    <property type="project" value="UniProtKB-KW"/>
</dbReference>
<evidence type="ECO:0000256" key="2">
    <source>
        <dbReference type="ARBA" id="ARBA00006124"/>
    </source>
</evidence>
<dbReference type="InterPro" id="IPR036412">
    <property type="entry name" value="HAD-like_sf"/>
</dbReference>
<comment type="subcellular location">
    <subcellularLocation>
        <location evidence="1 17">Membrane</location>
        <topology evidence="1 17">Multi-pass membrane protein</topology>
    </subcellularLocation>
</comment>
<feature type="transmembrane region" description="Helical" evidence="17">
    <location>
        <begin position="833"/>
        <end position="853"/>
    </location>
</feature>
<evidence type="ECO:0000256" key="8">
    <source>
        <dbReference type="ARBA" id="ARBA00022837"/>
    </source>
</evidence>
<dbReference type="InterPro" id="IPR001757">
    <property type="entry name" value="P_typ_ATPase"/>
</dbReference>
<dbReference type="GO" id="GO:0005516">
    <property type="term" value="F:calmodulin binding"/>
    <property type="evidence" value="ECO:0007669"/>
    <property type="project" value="UniProtKB-KW"/>
</dbReference>
<organism evidence="21">
    <name type="scientific">Triticum aestivum</name>
    <name type="common">Wheat</name>
    <dbReference type="NCBI Taxonomy" id="4565"/>
    <lineage>
        <taxon>Eukaryota</taxon>
        <taxon>Viridiplantae</taxon>
        <taxon>Streptophyta</taxon>
        <taxon>Embryophyta</taxon>
        <taxon>Tracheophyta</taxon>
        <taxon>Spermatophyta</taxon>
        <taxon>Magnoliopsida</taxon>
        <taxon>Liliopsida</taxon>
        <taxon>Poales</taxon>
        <taxon>Poaceae</taxon>
        <taxon>BOP clade</taxon>
        <taxon>Pooideae</taxon>
        <taxon>Triticodae</taxon>
        <taxon>Triticeae</taxon>
        <taxon>Triticinae</taxon>
        <taxon>Triticum</taxon>
    </lineage>
</organism>
<dbReference type="NCBIfam" id="TIGR01494">
    <property type="entry name" value="ATPase_P-type"/>
    <property type="match status" value="3"/>
</dbReference>
<evidence type="ECO:0000256" key="5">
    <source>
        <dbReference type="ARBA" id="ARBA00022692"/>
    </source>
</evidence>
<dbReference type="PROSITE" id="PS00154">
    <property type="entry name" value="ATPASE_E1_E2"/>
    <property type="match status" value="1"/>
</dbReference>
<dbReference type="InterPro" id="IPR018303">
    <property type="entry name" value="ATPase_P-typ_P_site"/>
</dbReference>
<dbReference type="SUPFAM" id="SSF56784">
    <property type="entry name" value="HAD-like"/>
    <property type="match status" value="1"/>
</dbReference>
<evidence type="ECO:0000256" key="9">
    <source>
        <dbReference type="ARBA" id="ARBA00022840"/>
    </source>
</evidence>
<dbReference type="FunFam" id="1.20.1110.10:FF:000036">
    <property type="entry name" value="Calcium-transporting ATPase"/>
    <property type="match status" value="1"/>
</dbReference>
<evidence type="ECO:0000256" key="3">
    <source>
        <dbReference type="ARBA" id="ARBA00022448"/>
    </source>
</evidence>
<evidence type="ECO:0000259" key="19">
    <source>
        <dbReference type="Pfam" id="PF00689"/>
    </source>
</evidence>
<keyword evidence="13 17" id="KW-1133">Transmembrane helix</keyword>
<dbReference type="PANTHER" id="PTHR24093">
    <property type="entry name" value="CATION TRANSPORTING ATPASE"/>
    <property type="match status" value="1"/>
</dbReference>
<evidence type="ECO:0000256" key="14">
    <source>
        <dbReference type="ARBA" id="ARBA00023065"/>
    </source>
</evidence>
<dbReference type="Pfam" id="PF00690">
    <property type="entry name" value="Cation_ATPase_N"/>
    <property type="match status" value="1"/>
</dbReference>
<evidence type="ECO:0000256" key="13">
    <source>
        <dbReference type="ARBA" id="ARBA00022989"/>
    </source>
</evidence>
<dbReference type="GO" id="GO:0005886">
    <property type="term" value="C:plasma membrane"/>
    <property type="evidence" value="ECO:0007669"/>
    <property type="project" value="UniProtKB-ARBA"/>
</dbReference>
<feature type="domain" description="Cation-transporting P-type ATPase C-terminal" evidence="19">
    <location>
        <begin position="709"/>
        <end position="886"/>
    </location>
</feature>
<evidence type="ECO:0000256" key="16">
    <source>
        <dbReference type="ARBA" id="ARBA00048694"/>
    </source>
</evidence>
<dbReference type="OMA" id="MWIAFND"/>
<dbReference type="Gene3D" id="3.40.1110.10">
    <property type="entry name" value="Calcium-transporting ATPase, cytoplasmic domain N"/>
    <property type="match status" value="1"/>
</dbReference>
<dbReference type="FunFam" id="2.70.150.10:FF:000006">
    <property type="entry name" value="Calcium-transporting ATPase"/>
    <property type="match status" value="1"/>
</dbReference>
<evidence type="ECO:0000313" key="22">
    <source>
        <dbReference type="Proteomes" id="UP000019116"/>
    </source>
</evidence>
<dbReference type="Proteomes" id="UP000019116">
    <property type="component" value="Chromosome 6A"/>
</dbReference>
<dbReference type="InterPro" id="IPR044492">
    <property type="entry name" value="P_typ_ATPase_HD_dom"/>
</dbReference>
<keyword evidence="14 17" id="KW-0406">Ion transport</keyword>
<evidence type="ECO:0000259" key="20">
    <source>
        <dbReference type="Pfam" id="PF00690"/>
    </source>
</evidence>
<dbReference type="FunFam" id="1.20.1110.10:FF:000039">
    <property type="entry name" value="Calcium-transporting ATPase"/>
    <property type="match status" value="1"/>
</dbReference>
<dbReference type="SFLD" id="SFLDS00003">
    <property type="entry name" value="Haloacid_Dehalogenase"/>
    <property type="match status" value="1"/>
</dbReference>
<dbReference type="Pfam" id="PF00122">
    <property type="entry name" value="E1-E2_ATPase"/>
    <property type="match status" value="1"/>
</dbReference>
<dbReference type="PANTHER" id="PTHR24093:SF521">
    <property type="entry name" value="CALCIUM-TRANSPORTING ATPASE"/>
    <property type="match status" value="1"/>
</dbReference>
<dbReference type="InterPro" id="IPR023214">
    <property type="entry name" value="HAD_sf"/>
</dbReference>
<dbReference type="Gramene" id="TraesCS6A03G0366700.4">
    <property type="protein sequence ID" value="TraesCS6A03G0366700.4.CDS"/>
    <property type="gene ID" value="TraesCS6A03G0366700"/>
</dbReference>
<dbReference type="CDD" id="cd02081">
    <property type="entry name" value="P-type_ATPase_Ca_PMCA-like"/>
    <property type="match status" value="1"/>
</dbReference>
<dbReference type="GO" id="GO:0005388">
    <property type="term" value="F:P-type calcium transporter activity"/>
    <property type="evidence" value="ECO:0007669"/>
    <property type="project" value="UniProtKB-EC"/>
</dbReference>
<name>A0A3B6NNF9_WHEAT</name>
<dbReference type="InterPro" id="IPR023299">
    <property type="entry name" value="ATPase_P-typ_cyto_dom_N"/>
</dbReference>
<dbReference type="InterPro" id="IPR023298">
    <property type="entry name" value="ATPase_P-typ_TM_dom_sf"/>
</dbReference>
<reference evidence="21" key="1">
    <citation type="submission" date="2018-08" db="EMBL/GenBank/DDBJ databases">
        <authorList>
            <person name="Rossello M."/>
        </authorList>
    </citation>
    <scope>NUCLEOTIDE SEQUENCE [LARGE SCALE GENOMIC DNA]</scope>
    <source>
        <strain evidence="21">cv. Chinese Spring</strain>
    </source>
</reference>
<evidence type="ECO:0000256" key="7">
    <source>
        <dbReference type="ARBA" id="ARBA00022741"/>
    </source>
</evidence>
<keyword evidence="15 17" id="KW-0472">Membrane</keyword>
<sequence length="917" mass="99754">MEGANAFGANRYPRKKGKGFWVFLWEACQDLTLVILIVAAAISLVLGIATEGIKEGWYDGASIAFAVFLVILVTAVSDYKQSLQFQHLNEEKQNIQVEVIRGGRRIQVSIFDIVVGDVVALKIGDQVPADGILISGHSLAIDESSMTGESKIVLKDQKSPFLMGGCIVADGYGTMLVTAVGLNTEWGLLMASISEDNNEETPLQVRLNGVATFIGIVGLVVAAMVLVVLFARYFTGHTTNPDGTVQFVKGHTGVKSTIFGVIKILTVAVTIVVVAVPEGLPLAVTLTLAYSMRKMMADKALVRRLSACETMGSATTICSDKTGTLTLNQMTVVRSIVGAIELQPQATIEKLSPTVTSLVLEAIAQNTSGSVFEPEDGSTVEVTGSPTEKAILSWGLELHMKFALERSKSAIIHVSPFNSEKKRGGVAVIGRDSNVHVHWKGAAEIVLALCTNWLDVDGSTHEMTPDKANHFRKYIEDMAEQSLRCVAFAYRNLDPKDIPYEEQRINWELPDNDLTLIGIVGMKDPCRPGVRDAVELCTNSGVKVRMVTGDNLQTARAIALECGILTDPQASAPVIIEGKVFRAYSDAEREAVADKISVMGRSSPNDKLLLVKALKKNGHVVAVTGDGTNDAPALHEADIGLSMGIQGTEVAKESSDIIILDDNFASVVKVVRWGRSVYANIQKFIQFQLTVNVAALIINVVAAISSGNVPLNAVQLLWVNLIMDTLGALALATEPPTDQLMKRTPVGRREPLVTNIMWRNLFIQAVYQVAVLLTLNFRGRDLLHLTQDTLEHSSKVKNSFIFNTFVLCQVFNEFNARKPEELNIFEGVSRNHLFLAVVSVTVVLQVIIIEFLGKFTSTVRLSWQLWLVSLAIAFISWPLALVGKFIPVPQTPLKNLILKCWPKKKKQGDEGAAPPPV</sequence>
<dbReference type="SUPFAM" id="SSF81665">
    <property type="entry name" value="Calcium ATPase, transmembrane domain M"/>
    <property type="match status" value="1"/>
</dbReference>
<dbReference type="Gramene" id="TraesCS6A02G152700.4">
    <property type="protein sequence ID" value="TraesCS6A02G152700.4"/>
    <property type="gene ID" value="TraesCS6A02G152700"/>
</dbReference>
<dbReference type="GO" id="GO:0046872">
    <property type="term" value="F:metal ion binding"/>
    <property type="evidence" value="ECO:0007669"/>
    <property type="project" value="UniProtKB-KW"/>
</dbReference>
<proteinExistence type="inferred from homology"/>
<dbReference type="SFLD" id="SFLDF00027">
    <property type="entry name" value="p-type_atpase"/>
    <property type="match status" value="1"/>
</dbReference>
<dbReference type="FunFam" id="3.40.1110.10:FF:000013">
    <property type="entry name" value="Calcium-transporting ATPase"/>
    <property type="match status" value="1"/>
</dbReference>
<dbReference type="EC" id="7.2.2.10" evidence="17"/>
<evidence type="ECO:0000256" key="17">
    <source>
        <dbReference type="RuleBase" id="RU361146"/>
    </source>
</evidence>
<comment type="function">
    <text evidence="17">Catalyzes the hydrolysis of ATP coupled with the transport of calcium.</text>
</comment>
<dbReference type="PRINTS" id="PR00119">
    <property type="entry name" value="CATATPASE"/>
</dbReference>
<feature type="transmembrane region" description="Helical" evidence="17">
    <location>
        <begin position="264"/>
        <end position="290"/>
    </location>
</feature>
<keyword evidence="12" id="KW-1278">Translocase</keyword>
<keyword evidence="8 17" id="KW-0106">Calcium</keyword>
<evidence type="ECO:0000256" key="15">
    <source>
        <dbReference type="ARBA" id="ARBA00023136"/>
    </source>
</evidence>
<keyword evidence="4 17" id="KW-0109">Calcium transport</keyword>
<dbReference type="SMR" id="A0A3B6NNF9"/>
<protein>
    <recommendedName>
        <fullName evidence="17">Calcium-transporting ATPase</fullName>
        <ecNumber evidence="17">7.2.2.10</ecNumber>
    </recommendedName>
</protein>